<dbReference type="InterPro" id="IPR049739">
    <property type="entry name" value="YraL-like"/>
</dbReference>
<name>A0A7M2RLU0_9FIRM</name>
<sequence length="87" mass="10064">MKYLNAMDILPDALVKELQEYLQGGYLYIPAKKGQHRSWGELSGARKEIDARNKEIIQKYDNGISIENLAEEYSLSVYAIRKIIYSH</sequence>
<dbReference type="KEGG" id="bliq:INP51_05005"/>
<protein>
    <recommendedName>
        <fullName evidence="3">Mor transcription activator family protein</fullName>
    </recommendedName>
</protein>
<dbReference type="Gene3D" id="1.10.10.60">
    <property type="entry name" value="Homeodomain-like"/>
    <property type="match status" value="1"/>
</dbReference>
<dbReference type="InterPro" id="IPR052411">
    <property type="entry name" value="c-mor_Regulatory_Protein"/>
</dbReference>
<dbReference type="NCBIfam" id="NF040785">
    <property type="entry name" value="CD3324_fam"/>
    <property type="match status" value="1"/>
</dbReference>
<keyword evidence="2" id="KW-1185">Reference proteome</keyword>
<reference evidence="1 2" key="1">
    <citation type="submission" date="2020-10" db="EMBL/GenBank/DDBJ databases">
        <title>Blautia liquoris sp.nov., isolated from the mud in a fermentation cellar used for the production of Chinese strong-flavoured liquor.</title>
        <authorList>
            <person name="Lu L."/>
        </authorList>
    </citation>
    <scope>NUCLEOTIDE SEQUENCE [LARGE SCALE GENOMIC DNA]</scope>
    <source>
        <strain evidence="1 2">LZLJ-3</strain>
    </source>
</reference>
<dbReference type="SUPFAM" id="SSF46689">
    <property type="entry name" value="Homeodomain-like"/>
    <property type="match status" value="1"/>
</dbReference>
<dbReference type="PANTHER" id="PTHR37812">
    <property type="entry name" value="MU-LIKE PROPHAGE FLUMU PROTEIN C"/>
    <property type="match status" value="1"/>
</dbReference>
<dbReference type="EMBL" id="CP063304">
    <property type="protein sequence ID" value="QOV20310.1"/>
    <property type="molecule type" value="Genomic_DNA"/>
</dbReference>
<dbReference type="PANTHER" id="PTHR37812:SF1">
    <property type="entry name" value="MU-LIKE PROPHAGE FLUMU PROTEIN C"/>
    <property type="match status" value="1"/>
</dbReference>
<evidence type="ECO:0000313" key="1">
    <source>
        <dbReference type="EMBL" id="QOV20310.1"/>
    </source>
</evidence>
<dbReference type="InterPro" id="IPR009057">
    <property type="entry name" value="Homeodomain-like_sf"/>
</dbReference>
<evidence type="ECO:0000313" key="2">
    <source>
        <dbReference type="Proteomes" id="UP000593601"/>
    </source>
</evidence>
<dbReference type="Proteomes" id="UP000593601">
    <property type="component" value="Chromosome"/>
</dbReference>
<accession>A0A7M2RLU0</accession>
<proteinExistence type="predicted"/>
<dbReference type="RefSeq" id="WP_193736630.1">
    <property type="nucleotide sequence ID" value="NZ_CP063304.1"/>
</dbReference>
<dbReference type="AlphaFoldDB" id="A0A7M2RLU0"/>
<gene>
    <name evidence="1" type="ORF">INP51_05005</name>
</gene>
<organism evidence="1 2">
    <name type="scientific">Blautia liquoris</name>
    <dbReference type="NCBI Taxonomy" id="2779518"/>
    <lineage>
        <taxon>Bacteria</taxon>
        <taxon>Bacillati</taxon>
        <taxon>Bacillota</taxon>
        <taxon>Clostridia</taxon>
        <taxon>Lachnospirales</taxon>
        <taxon>Lachnospiraceae</taxon>
        <taxon>Blautia</taxon>
    </lineage>
</organism>
<evidence type="ECO:0008006" key="3">
    <source>
        <dbReference type="Google" id="ProtNLM"/>
    </source>
</evidence>